<feature type="domain" description="Serpin" evidence="3">
    <location>
        <begin position="115"/>
        <end position="478"/>
    </location>
</feature>
<name>A0A077ZKR2_TRITR</name>
<dbReference type="EMBL" id="HG806996">
    <property type="protein sequence ID" value="CDW60288.1"/>
    <property type="molecule type" value="Genomic_DNA"/>
</dbReference>
<dbReference type="Gene3D" id="3.30.497.10">
    <property type="entry name" value="Antithrombin, subunit I, domain 2"/>
    <property type="match status" value="2"/>
</dbReference>
<dbReference type="Gene3D" id="2.30.39.10">
    <property type="entry name" value="Alpha-1-antitrypsin, domain 1"/>
    <property type="match status" value="1"/>
</dbReference>
<dbReference type="PROSITE" id="PS00284">
    <property type="entry name" value="SERPIN"/>
    <property type="match status" value="1"/>
</dbReference>
<evidence type="ECO:0000313" key="4">
    <source>
        <dbReference type="EMBL" id="CDW60288.1"/>
    </source>
</evidence>
<dbReference type="PANTHER" id="PTHR11461:SF211">
    <property type="entry name" value="GH10112P-RELATED"/>
    <property type="match status" value="1"/>
</dbReference>
<dbReference type="OrthoDB" id="9518664at2759"/>
<dbReference type="Proteomes" id="UP000030665">
    <property type="component" value="Unassembled WGS sequence"/>
</dbReference>
<comment type="similarity">
    <text evidence="1 2">Belongs to the serpin family.</text>
</comment>
<dbReference type="InterPro" id="IPR000215">
    <property type="entry name" value="Serpin_fam"/>
</dbReference>
<dbReference type="STRING" id="36087.A0A077ZKR2"/>
<evidence type="ECO:0000256" key="1">
    <source>
        <dbReference type="ARBA" id="ARBA00009500"/>
    </source>
</evidence>
<dbReference type="GO" id="GO:0005615">
    <property type="term" value="C:extracellular space"/>
    <property type="evidence" value="ECO:0007669"/>
    <property type="project" value="InterPro"/>
</dbReference>
<proteinExistence type="inferred from homology"/>
<reference evidence="4" key="2">
    <citation type="submission" date="2014-03" db="EMBL/GenBank/DDBJ databases">
        <title>The whipworm genome and dual-species transcriptomics of an intimate host-pathogen interaction.</title>
        <authorList>
            <person name="Foth B.J."/>
            <person name="Tsai I.J."/>
            <person name="Reid A.J."/>
            <person name="Bancroft A.J."/>
            <person name="Nichol S."/>
            <person name="Tracey A."/>
            <person name="Holroyd N."/>
            <person name="Cotton J.A."/>
            <person name="Stanley E.J."/>
            <person name="Zarowiecki M."/>
            <person name="Liu J.Z."/>
            <person name="Huckvale T."/>
            <person name="Cooper P.J."/>
            <person name="Grencis R.K."/>
            <person name="Berriman M."/>
        </authorList>
    </citation>
    <scope>NUCLEOTIDE SEQUENCE [LARGE SCALE GENOMIC DNA]</scope>
</reference>
<accession>A0A077ZKR2</accession>
<dbReference type="SMART" id="SM00093">
    <property type="entry name" value="SERPIN"/>
    <property type="match status" value="1"/>
</dbReference>
<evidence type="ECO:0000259" key="3">
    <source>
        <dbReference type="SMART" id="SM00093"/>
    </source>
</evidence>
<evidence type="ECO:0000313" key="5">
    <source>
        <dbReference type="Proteomes" id="UP000030665"/>
    </source>
</evidence>
<organism evidence="4 5">
    <name type="scientific">Trichuris trichiura</name>
    <name type="common">Whipworm</name>
    <name type="synonym">Trichocephalus trichiurus</name>
    <dbReference type="NCBI Taxonomy" id="36087"/>
    <lineage>
        <taxon>Eukaryota</taxon>
        <taxon>Metazoa</taxon>
        <taxon>Ecdysozoa</taxon>
        <taxon>Nematoda</taxon>
        <taxon>Enoplea</taxon>
        <taxon>Dorylaimia</taxon>
        <taxon>Trichinellida</taxon>
        <taxon>Trichuridae</taxon>
        <taxon>Trichuris</taxon>
    </lineage>
</organism>
<dbReference type="GO" id="GO:0004867">
    <property type="term" value="F:serine-type endopeptidase inhibitor activity"/>
    <property type="evidence" value="ECO:0007669"/>
    <property type="project" value="InterPro"/>
</dbReference>
<dbReference type="InterPro" id="IPR023796">
    <property type="entry name" value="Serpin_dom"/>
</dbReference>
<reference evidence="4" key="1">
    <citation type="submission" date="2014-01" db="EMBL/GenBank/DDBJ databases">
        <authorList>
            <person name="Aslett M."/>
        </authorList>
    </citation>
    <scope>NUCLEOTIDE SEQUENCE</scope>
</reference>
<dbReference type="InterPro" id="IPR036186">
    <property type="entry name" value="Serpin_sf"/>
</dbReference>
<dbReference type="Pfam" id="PF00079">
    <property type="entry name" value="Serpin"/>
    <property type="match status" value="2"/>
</dbReference>
<dbReference type="SUPFAM" id="SSF56574">
    <property type="entry name" value="Serpins"/>
    <property type="match status" value="2"/>
</dbReference>
<dbReference type="InterPro" id="IPR042178">
    <property type="entry name" value="Serpin_sf_1"/>
</dbReference>
<protein>
    <submittedName>
        <fullName evidence="4">Serpin domain containing protein</fullName>
    </submittedName>
</protein>
<dbReference type="CDD" id="cd19590">
    <property type="entry name" value="serpin_thermopin-like"/>
    <property type="match status" value="1"/>
</dbReference>
<sequence>MMRKLSGKKLLDLFNSTIERKVEVHIPKFKLEYELQLKRTLQRLGLTDMFSERLANFIKITGKRDLYVSEAFHKAFIESIPNEHTAVKMGCPCGHRSIDGKLKMSLDISTADFALRTYHEAAVADNSFFISPFSILVALGMTYVGSSGNTKSQMKSKLFESSLGDEQINSLMSSAMKSLNYSNTRDGYELHIANRLFGQLKLQVLPEFIQCIQEHYSADMELLDFKKGLEACKHINDWVEKKTKGKIKDLIPQDAIKPLTRLVLINAIYFKADWKAPFKTALTKKTTFYVKQDEEKTVEMMQMNKEFPYSETDEYQILGIPYVTEKLLMYFVLPKEKFGLKNMMTKLNAKKLLDLFDSAIERQVEVHIPKFKLEYELKLKQTLQRFGLTDMFSERLANFSKITGKRDLYVSEAFHKAFIEINEKGSEAAAATAIIMNKITSVGVRMSPPKFIADHPFLFAIMDRSNGIVLFIGVYYGSISA</sequence>
<dbReference type="PANTHER" id="PTHR11461">
    <property type="entry name" value="SERINE PROTEASE INHIBITOR, SERPIN"/>
    <property type="match status" value="1"/>
</dbReference>
<dbReference type="InterPro" id="IPR023795">
    <property type="entry name" value="Serpin_CS"/>
</dbReference>
<keyword evidence="5" id="KW-1185">Reference proteome</keyword>
<dbReference type="InterPro" id="IPR042185">
    <property type="entry name" value="Serpin_sf_2"/>
</dbReference>
<evidence type="ECO:0000256" key="2">
    <source>
        <dbReference type="RuleBase" id="RU000411"/>
    </source>
</evidence>
<gene>
    <name evidence="4" type="ORF">TTRE_0000865301</name>
</gene>
<dbReference type="AlphaFoldDB" id="A0A077ZKR2"/>